<proteinExistence type="inferred from homology"/>
<evidence type="ECO:0000256" key="1">
    <source>
        <dbReference type="ARBA" id="ARBA00004370"/>
    </source>
</evidence>
<reference evidence="7 8" key="1">
    <citation type="submission" date="2020-02" db="EMBL/GenBank/DDBJ databases">
        <title>A chromosome-scale genome assembly of the black bullhead catfish (Ameiurus melas).</title>
        <authorList>
            <person name="Wen M."/>
            <person name="Zham M."/>
            <person name="Cabau C."/>
            <person name="Klopp C."/>
            <person name="Donnadieu C."/>
            <person name="Roques C."/>
            <person name="Bouchez O."/>
            <person name="Lampietro C."/>
            <person name="Jouanno E."/>
            <person name="Herpin A."/>
            <person name="Louis A."/>
            <person name="Berthelot C."/>
            <person name="Parey E."/>
            <person name="Roest-Crollius H."/>
            <person name="Braasch I."/>
            <person name="Postlethwait J."/>
            <person name="Robinson-Rechavi M."/>
            <person name="Echchiki A."/>
            <person name="Begum T."/>
            <person name="Montfort J."/>
            <person name="Schartl M."/>
            <person name="Bobe J."/>
            <person name="Guiguen Y."/>
        </authorList>
    </citation>
    <scope>NUCLEOTIDE SEQUENCE [LARGE SCALE GENOMIC DNA]</scope>
    <source>
        <strain evidence="7">M_S1</strain>
        <tissue evidence="7">Blood</tissue>
    </source>
</reference>
<dbReference type="PANTHER" id="PTHR14948:SF44">
    <property type="entry name" value="PROLINE-RICH TRANSMEMBRANE PROTEIN 1-LIKE"/>
    <property type="match status" value="1"/>
</dbReference>
<dbReference type="EMBL" id="JAAGNN010000024">
    <property type="protein sequence ID" value="KAF4073249.1"/>
    <property type="molecule type" value="Genomic_DNA"/>
</dbReference>
<evidence type="ECO:0000256" key="3">
    <source>
        <dbReference type="ARBA" id="ARBA00022692"/>
    </source>
</evidence>
<dbReference type="Pfam" id="PF04505">
    <property type="entry name" value="CD225"/>
    <property type="match status" value="1"/>
</dbReference>
<evidence type="ECO:0000313" key="8">
    <source>
        <dbReference type="Proteomes" id="UP000593565"/>
    </source>
</evidence>
<dbReference type="InterPro" id="IPR051423">
    <property type="entry name" value="CD225/Dispanin"/>
</dbReference>
<accession>A0A7J5ZU34</accession>
<evidence type="ECO:0000256" key="4">
    <source>
        <dbReference type="ARBA" id="ARBA00022989"/>
    </source>
</evidence>
<dbReference type="InterPro" id="IPR007593">
    <property type="entry name" value="CD225/Dispanin_fam"/>
</dbReference>
<keyword evidence="4 6" id="KW-1133">Transmembrane helix</keyword>
<comment type="similarity">
    <text evidence="2">Belongs to the CD225/Dispanin family.</text>
</comment>
<evidence type="ECO:0000256" key="5">
    <source>
        <dbReference type="ARBA" id="ARBA00023136"/>
    </source>
</evidence>
<gene>
    <name evidence="7" type="ORF">AMELA_G00256740</name>
</gene>
<keyword evidence="8" id="KW-1185">Reference proteome</keyword>
<dbReference type="AlphaFoldDB" id="A0A7J5ZU34"/>
<name>A0A7J5ZU34_AMEME</name>
<feature type="transmembrane region" description="Helical" evidence="6">
    <location>
        <begin position="39"/>
        <end position="61"/>
    </location>
</feature>
<evidence type="ECO:0000256" key="6">
    <source>
        <dbReference type="SAM" id="Phobius"/>
    </source>
</evidence>
<comment type="subcellular location">
    <subcellularLocation>
        <location evidence="1">Membrane</location>
    </subcellularLocation>
</comment>
<keyword evidence="3 6" id="KW-0812">Transmembrane</keyword>
<keyword evidence="5 6" id="KW-0472">Membrane</keyword>
<dbReference type="Proteomes" id="UP000593565">
    <property type="component" value="Unassembled WGS sequence"/>
</dbReference>
<sequence length="114" mass="12289">MPLEALLKHTLIHSHEEENNCKMEGKATLPTGVSKAPTYLAWSIFNTICCCTPLGIIAIVFSCRTDTANLIGDTTRANAHSSLAKKLNIAALVIGIIFLIILIILTIISVSLQT</sequence>
<dbReference type="PANTHER" id="PTHR14948">
    <property type="entry name" value="NG5"/>
    <property type="match status" value="1"/>
</dbReference>
<dbReference type="GO" id="GO:0016020">
    <property type="term" value="C:membrane"/>
    <property type="evidence" value="ECO:0007669"/>
    <property type="project" value="UniProtKB-SubCell"/>
</dbReference>
<feature type="transmembrane region" description="Helical" evidence="6">
    <location>
        <begin position="89"/>
        <end position="112"/>
    </location>
</feature>
<comment type="caution">
    <text evidence="7">The sequence shown here is derived from an EMBL/GenBank/DDBJ whole genome shotgun (WGS) entry which is preliminary data.</text>
</comment>
<organism evidence="7 8">
    <name type="scientific">Ameiurus melas</name>
    <name type="common">Black bullhead</name>
    <name type="synonym">Silurus melas</name>
    <dbReference type="NCBI Taxonomy" id="219545"/>
    <lineage>
        <taxon>Eukaryota</taxon>
        <taxon>Metazoa</taxon>
        <taxon>Chordata</taxon>
        <taxon>Craniata</taxon>
        <taxon>Vertebrata</taxon>
        <taxon>Euteleostomi</taxon>
        <taxon>Actinopterygii</taxon>
        <taxon>Neopterygii</taxon>
        <taxon>Teleostei</taxon>
        <taxon>Ostariophysi</taxon>
        <taxon>Siluriformes</taxon>
        <taxon>Ictaluridae</taxon>
        <taxon>Ameiurus</taxon>
    </lineage>
</organism>
<evidence type="ECO:0000256" key="2">
    <source>
        <dbReference type="ARBA" id="ARBA00006843"/>
    </source>
</evidence>
<evidence type="ECO:0000313" key="7">
    <source>
        <dbReference type="EMBL" id="KAF4073249.1"/>
    </source>
</evidence>
<protein>
    <submittedName>
        <fullName evidence="7">Uncharacterized protein</fullName>
    </submittedName>
</protein>